<dbReference type="Pfam" id="PF13602">
    <property type="entry name" value="ADH_zinc_N_2"/>
    <property type="match status" value="1"/>
</dbReference>
<comment type="caution">
    <text evidence="1">The sequence shown here is derived from an EMBL/GenBank/DDBJ whole genome shotgun (WGS) entry which is preliminary data.</text>
</comment>
<gene>
    <name evidence="1" type="ORF">ACFQ1S_00865</name>
</gene>
<dbReference type="PANTHER" id="PTHR44013">
    <property type="entry name" value="ZINC-TYPE ALCOHOL DEHYDROGENASE-LIKE PROTEIN C16A3.02C"/>
    <property type="match status" value="1"/>
</dbReference>
<keyword evidence="2" id="KW-1185">Reference proteome</keyword>
<reference evidence="2" key="1">
    <citation type="journal article" date="2019" name="Int. J. Syst. Evol. Microbiol.">
        <title>The Global Catalogue of Microorganisms (GCM) 10K type strain sequencing project: providing services to taxonomists for standard genome sequencing and annotation.</title>
        <authorList>
            <consortium name="The Broad Institute Genomics Platform"/>
            <consortium name="The Broad Institute Genome Sequencing Center for Infectious Disease"/>
            <person name="Wu L."/>
            <person name="Ma J."/>
        </authorList>
    </citation>
    <scope>NUCLEOTIDE SEQUENCE [LARGE SCALE GENOMIC DNA]</scope>
    <source>
        <strain evidence="2">JCM 31486</strain>
    </source>
</reference>
<sequence length="164" mass="17744">MQLAKYMGAHVTAVCSTRNVEMVYDLGADHVIDYTGHDFAGDDRTYDMVFDLVGNRSLKDLRRVLTTTGTVVVSGGGVSRGGSLVGPLRLILKTQLVSRFVRHNLTVLTAEPTNATLAELARIIDSGAVTPVIDRTYPLSETAAAIHYVEFEHARAKVVITITG</sequence>
<dbReference type="Proteomes" id="UP001597045">
    <property type="component" value="Unassembled WGS sequence"/>
</dbReference>
<protein>
    <submittedName>
        <fullName evidence="1">Zinc-binding dehydrogenase</fullName>
    </submittedName>
</protein>
<accession>A0ABW3M2R3</accession>
<organism evidence="1 2">
    <name type="scientific">Kibdelosporangium lantanae</name>
    <dbReference type="NCBI Taxonomy" id="1497396"/>
    <lineage>
        <taxon>Bacteria</taxon>
        <taxon>Bacillati</taxon>
        <taxon>Actinomycetota</taxon>
        <taxon>Actinomycetes</taxon>
        <taxon>Pseudonocardiales</taxon>
        <taxon>Pseudonocardiaceae</taxon>
        <taxon>Kibdelosporangium</taxon>
    </lineage>
</organism>
<dbReference type="Gene3D" id="3.90.180.10">
    <property type="entry name" value="Medium-chain alcohol dehydrogenases, catalytic domain"/>
    <property type="match status" value="1"/>
</dbReference>
<dbReference type="PANTHER" id="PTHR44013:SF1">
    <property type="entry name" value="ZINC-TYPE ALCOHOL DEHYDROGENASE-LIKE PROTEIN C16A3.02C"/>
    <property type="match status" value="1"/>
</dbReference>
<proteinExistence type="predicted"/>
<name>A0ABW3M2R3_9PSEU</name>
<dbReference type="InterPro" id="IPR052733">
    <property type="entry name" value="Chloroplast_QOR"/>
</dbReference>
<dbReference type="SUPFAM" id="SSF51735">
    <property type="entry name" value="NAD(P)-binding Rossmann-fold domains"/>
    <property type="match status" value="1"/>
</dbReference>
<dbReference type="EMBL" id="JBHTIS010000018">
    <property type="protein sequence ID" value="MFD1044246.1"/>
    <property type="molecule type" value="Genomic_DNA"/>
</dbReference>
<dbReference type="InterPro" id="IPR036291">
    <property type="entry name" value="NAD(P)-bd_dom_sf"/>
</dbReference>
<evidence type="ECO:0000313" key="2">
    <source>
        <dbReference type="Proteomes" id="UP001597045"/>
    </source>
</evidence>
<dbReference type="Gene3D" id="3.40.50.720">
    <property type="entry name" value="NAD(P)-binding Rossmann-like Domain"/>
    <property type="match status" value="1"/>
</dbReference>
<evidence type="ECO:0000313" key="1">
    <source>
        <dbReference type="EMBL" id="MFD1044246.1"/>
    </source>
</evidence>